<evidence type="ECO:0000256" key="1">
    <source>
        <dbReference type="SAM" id="SignalP"/>
    </source>
</evidence>
<gene>
    <name evidence="2" type="ORF">A2261_04265</name>
</gene>
<reference evidence="2 3" key="1">
    <citation type="journal article" date="2016" name="Nat. Commun.">
        <title>Thousands of microbial genomes shed light on interconnected biogeochemical processes in an aquifer system.</title>
        <authorList>
            <person name="Anantharaman K."/>
            <person name="Brown C.T."/>
            <person name="Hug L.A."/>
            <person name="Sharon I."/>
            <person name="Castelle C.J."/>
            <person name="Probst A.J."/>
            <person name="Thomas B.C."/>
            <person name="Singh A."/>
            <person name="Wilkins M.J."/>
            <person name="Karaoz U."/>
            <person name="Brodie E.L."/>
            <person name="Williams K.H."/>
            <person name="Hubbard S.S."/>
            <person name="Banfield J.F."/>
        </authorList>
    </citation>
    <scope>NUCLEOTIDE SEQUENCE [LARGE SCALE GENOMIC DNA]</scope>
</reference>
<name>A0A1F6NKW3_9BACT</name>
<evidence type="ECO:0000313" key="3">
    <source>
        <dbReference type="Proteomes" id="UP000177803"/>
    </source>
</evidence>
<feature type="chain" id="PRO_5009525808" evidence="1">
    <location>
        <begin position="23"/>
        <end position="212"/>
    </location>
</feature>
<dbReference type="AlphaFoldDB" id="A0A1F6NKW3"/>
<accession>A0A1F6NKW3</accession>
<protein>
    <submittedName>
        <fullName evidence="2">Uncharacterized protein</fullName>
    </submittedName>
</protein>
<dbReference type="Proteomes" id="UP000177803">
    <property type="component" value="Unassembled WGS sequence"/>
</dbReference>
<organism evidence="2 3">
    <name type="scientific">Candidatus Magasanikbacteria bacterium RIFOXYA2_FULL_44_8</name>
    <dbReference type="NCBI Taxonomy" id="1798696"/>
    <lineage>
        <taxon>Bacteria</taxon>
        <taxon>Candidatus Magasanikiibacteriota</taxon>
    </lineage>
</organism>
<evidence type="ECO:0000313" key="2">
    <source>
        <dbReference type="EMBL" id="OGH84562.1"/>
    </source>
</evidence>
<sequence length="212" mass="22619">MKKSTFVILVVTLFALCGNAWAQDAGKAKSATAKVAPAIKVQINGDDMVVSDLVSPAPTPAPVGKGEPKKPVFAPNVRGIDVVGGGSQFVHADAATIWETFKPLALKKDEVAQVVKTKPAVGMFLNTCMRKLAAKHPNAQVIVLRYDFDLDDDIKSTLKEYLAGTTVDSGGNGYILLFRSTAASPQVIWGTVNMWDKDGDMPFEPPTSGVCR</sequence>
<feature type="signal peptide" evidence="1">
    <location>
        <begin position="1"/>
        <end position="22"/>
    </location>
</feature>
<proteinExistence type="predicted"/>
<comment type="caution">
    <text evidence="2">The sequence shown here is derived from an EMBL/GenBank/DDBJ whole genome shotgun (WGS) entry which is preliminary data.</text>
</comment>
<dbReference type="EMBL" id="MFQR01000014">
    <property type="protein sequence ID" value="OGH84562.1"/>
    <property type="molecule type" value="Genomic_DNA"/>
</dbReference>
<keyword evidence="1" id="KW-0732">Signal</keyword>